<dbReference type="Proteomes" id="UP000314294">
    <property type="component" value="Unassembled WGS sequence"/>
</dbReference>
<evidence type="ECO:0000313" key="3">
    <source>
        <dbReference type="Proteomes" id="UP000314294"/>
    </source>
</evidence>
<feature type="region of interest" description="Disordered" evidence="1">
    <location>
        <begin position="53"/>
        <end position="75"/>
    </location>
</feature>
<reference evidence="2 3" key="1">
    <citation type="submission" date="2019-03" db="EMBL/GenBank/DDBJ databases">
        <title>First draft genome of Liparis tanakae, snailfish: a comprehensive survey of snailfish specific genes.</title>
        <authorList>
            <person name="Kim W."/>
            <person name="Song I."/>
            <person name="Jeong J.-H."/>
            <person name="Kim D."/>
            <person name="Kim S."/>
            <person name="Ryu S."/>
            <person name="Song J.Y."/>
            <person name="Lee S.K."/>
        </authorList>
    </citation>
    <scope>NUCLEOTIDE SEQUENCE [LARGE SCALE GENOMIC DNA]</scope>
    <source>
        <tissue evidence="2">Muscle</tissue>
    </source>
</reference>
<evidence type="ECO:0000313" key="2">
    <source>
        <dbReference type="EMBL" id="TNN29699.1"/>
    </source>
</evidence>
<protein>
    <submittedName>
        <fullName evidence="2">Uncharacterized protein</fullName>
    </submittedName>
</protein>
<evidence type="ECO:0000256" key="1">
    <source>
        <dbReference type="SAM" id="MobiDB-lite"/>
    </source>
</evidence>
<feature type="compositionally biased region" description="Polar residues" evidence="1">
    <location>
        <begin position="53"/>
        <end position="67"/>
    </location>
</feature>
<comment type="caution">
    <text evidence="2">The sequence shown here is derived from an EMBL/GenBank/DDBJ whole genome shotgun (WGS) entry which is preliminary data.</text>
</comment>
<accession>A0A4Z2ELM6</accession>
<gene>
    <name evidence="2" type="ORF">EYF80_060152</name>
</gene>
<name>A0A4Z2ELM6_9TELE</name>
<keyword evidence="3" id="KW-1185">Reference proteome</keyword>
<proteinExistence type="predicted"/>
<organism evidence="2 3">
    <name type="scientific">Liparis tanakae</name>
    <name type="common">Tanaka's snailfish</name>
    <dbReference type="NCBI Taxonomy" id="230148"/>
    <lineage>
        <taxon>Eukaryota</taxon>
        <taxon>Metazoa</taxon>
        <taxon>Chordata</taxon>
        <taxon>Craniata</taxon>
        <taxon>Vertebrata</taxon>
        <taxon>Euteleostomi</taxon>
        <taxon>Actinopterygii</taxon>
        <taxon>Neopterygii</taxon>
        <taxon>Teleostei</taxon>
        <taxon>Neoteleostei</taxon>
        <taxon>Acanthomorphata</taxon>
        <taxon>Eupercaria</taxon>
        <taxon>Perciformes</taxon>
        <taxon>Cottioidei</taxon>
        <taxon>Cottales</taxon>
        <taxon>Liparidae</taxon>
        <taxon>Liparis</taxon>
    </lineage>
</organism>
<feature type="region of interest" description="Disordered" evidence="1">
    <location>
        <begin position="1"/>
        <end position="33"/>
    </location>
</feature>
<sequence>MQEEALYFQAGSEPGGPSNRAANPKGAGRTLKSGQQVNRVVTGRSELGLMNSLESSGTTHKTIWQRTRGSEGAEE</sequence>
<dbReference type="EMBL" id="SRLO01005325">
    <property type="protein sequence ID" value="TNN29699.1"/>
    <property type="molecule type" value="Genomic_DNA"/>
</dbReference>
<dbReference type="AlphaFoldDB" id="A0A4Z2ELM6"/>